<feature type="compositionally biased region" description="Polar residues" evidence="1">
    <location>
        <begin position="43"/>
        <end position="59"/>
    </location>
</feature>
<evidence type="ECO:0000313" key="3">
    <source>
        <dbReference type="WBParaSite" id="nRc.2.0.1.t34139-RA"/>
    </source>
</evidence>
<keyword evidence="2" id="KW-1185">Reference proteome</keyword>
<sequence length="67" mass="7287">MGLWEFEDFATGEKSQQLPTEAMVADQVVKDAKFFLLGEDKQTQNPGRGNAAGSTSIKTTVDPPIFP</sequence>
<dbReference type="AlphaFoldDB" id="A0A915K7H8"/>
<accession>A0A915K7H8</accession>
<name>A0A915K7H8_ROMCU</name>
<proteinExistence type="predicted"/>
<organism evidence="2 3">
    <name type="scientific">Romanomermis culicivorax</name>
    <name type="common">Nematode worm</name>
    <dbReference type="NCBI Taxonomy" id="13658"/>
    <lineage>
        <taxon>Eukaryota</taxon>
        <taxon>Metazoa</taxon>
        <taxon>Ecdysozoa</taxon>
        <taxon>Nematoda</taxon>
        <taxon>Enoplea</taxon>
        <taxon>Dorylaimia</taxon>
        <taxon>Mermithida</taxon>
        <taxon>Mermithoidea</taxon>
        <taxon>Mermithidae</taxon>
        <taxon>Romanomermis</taxon>
    </lineage>
</organism>
<reference evidence="3" key="1">
    <citation type="submission" date="2022-11" db="UniProtKB">
        <authorList>
            <consortium name="WormBaseParasite"/>
        </authorList>
    </citation>
    <scope>IDENTIFICATION</scope>
</reference>
<feature type="region of interest" description="Disordered" evidence="1">
    <location>
        <begin position="39"/>
        <end position="67"/>
    </location>
</feature>
<dbReference type="Proteomes" id="UP000887565">
    <property type="component" value="Unplaced"/>
</dbReference>
<dbReference type="WBParaSite" id="nRc.2.0.1.t34139-RA">
    <property type="protein sequence ID" value="nRc.2.0.1.t34139-RA"/>
    <property type="gene ID" value="nRc.2.0.1.g34139"/>
</dbReference>
<evidence type="ECO:0000313" key="2">
    <source>
        <dbReference type="Proteomes" id="UP000887565"/>
    </source>
</evidence>
<evidence type="ECO:0000256" key="1">
    <source>
        <dbReference type="SAM" id="MobiDB-lite"/>
    </source>
</evidence>
<protein>
    <submittedName>
        <fullName evidence="3">Uncharacterized protein</fullName>
    </submittedName>
</protein>